<evidence type="ECO:0000313" key="2">
    <source>
        <dbReference type="Proteomes" id="UP001165740"/>
    </source>
</evidence>
<evidence type="ECO:0000256" key="1">
    <source>
        <dbReference type="SAM" id="SignalP"/>
    </source>
</evidence>
<dbReference type="Proteomes" id="UP001165740">
    <property type="component" value="Chromosome 5"/>
</dbReference>
<feature type="signal peptide" evidence="1">
    <location>
        <begin position="1"/>
        <end position="25"/>
    </location>
</feature>
<reference evidence="3" key="1">
    <citation type="submission" date="2025-08" db="UniProtKB">
        <authorList>
            <consortium name="RefSeq"/>
        </authorList>
    </citation>
    <scope>IDENTIFICATION</scope>
</reference>
<feature type="chain" id="PRO_5040988055" evidence="1">
    <location>
        <begin position="26"/>
        <end position="261"/>
    </location>
</feature>
<dbReference type="GeneID" id="129926176"/>
<gene>
    <name evidence="3" type="primary">LOC129926176</name>
</gene>
<accession>A0A9W3AB94</accession>
<name>A0A9W3AB94_BIOGL</name>
<dbReference type="OrthoDB" id="6158071at2759"/>
<dbReference type="RefSeq" id="XP_055884515.1">
    <property type="nucleotide sequence ID" value="XM_056028540.1"/>
</dbReference>
<dbReference type="OMA" id="DFICADI"/>
<evidence type="ECO:0000313" key="3">
    <source>
        <dbReference type="RefSeq" id="XP_055884515.1"/>
    </source>
</evidence>
<keyword evidence="2" id="KW-1185">Reference proteome</keyword>
<protein>
    <submittedName>
        <fullName evidence="3">Uncharacterized protein LOC129926176</fullName>
    </submittedName>
</protein>
<sequence length="261" mass="29712">MMTILNTKFVFLFLLSCVYFYANLSQSVSWFGPKKIYKCHCDNGCEKNGSCSQNGVCQKGWFGFKCQYQDLATIENVIPNPELDNLTDRNDSTCLDQQYQELNITWNRTYVFTWLRIVVNDTTLIPYINIEFTSPSHPSQNLTCDNKRLYLVNQQTLDIKCDVTGEIQSVLISGAGVKSICSLYINGEYQDRLKHFILQGRGPGPEYFSYNDTSDRGEPIYTVLDVSKTIVSNVTIIATFDCSGKFVTLCEVEIYGGIWVK</sequence>
<keyword evidence="1" id="KW-0732">Signal</keyword>
<dbReference type="AlphaFoldDB" id="A0A9W3AB94"/>
<proteinExistence type="predicted"/>
<organism evidence="2 3">
    <name type="scientific">Biomphalaria glabrata</name>
    <name type="common">Bloodfluke planorb</name>
    <name type="synonym">Freshwater snail</name>
    <dbReference type="NCBI Taxonomy" id="6526"/>
    <lineage>
        <taxon>Eukaryota</taxon>
        <taxon>Metazoa</taxon>
        <taxon>Spiralia</taxon>
        <taxon>Lophotrochozoa</taxon>
        <taxon>Mollusca</taxon>
        <taxon>Gastropoda</taxon>
        <taxon>Heterobranchia</taxon>
        <taxon>Euthyneura</taxon>
        <taxon>Panpulmonata</taxon>
        <taxon>Hygrophila</taxon>
        <taxon>Lymnaeoidea</taxon>
        <taxon>Planorbidae</taxon>
        <taxon>Biomphalaria</taxon>
    </lineage>
</organism>